<dbReference type="GO" id="GO:0000272">
    <property type="term" value="P:polysaccharide catabolic process"/>
    <property type="evidence" value="ECO:0007669"/>
    <property type="project" value="InterPro"/>
</dbReference>
<dbReference type="EMBL" id="CP042997">
    <property type="protein sequence ID" value="QEH38620.1"/>
    <property type="molecule type" value="Genomic_DNA"/>
</dbReference>
<dbReference type="KEGG" id="agv:OJF2_72240"/>
<dbReference type="CDD" id="cd07473">
    <property type="entry name" value="Peptidases_S8_Subtilisin_like"/>
    <property type="match status" value="1"/>
</dbReference>
<dbReference type="InterPro" id="IPR023828">
    <property type="entry name" value="Peptidase_S8_Ser-AS"/>
</dbReference>
<keyword evidence="9" id="KW-1185">Reference proteome</keyword>
<protein>
    <submittedName>
        <fullName evidence="8">Thermophilic serine proteinase</fullName>
        <ecNumber evidence="8">3.4.21.-</ecNumber>
    </submittedName>
</protein>
<proteinExistence type="inferred from homology"/>
<name>A0A5B9WFG0_9BACT</name>
<evidence type="ECO:0000313" key="8">
    <source>
        <dbReference type="EMBL" id="QEH38620.1"/>
    </source>
</evidence>
<feature type="active site" description="Charge relay system" evidence="5 6">
    <location>
        <position position="161"/>
    </location>
</feature>
<evidence type="ECO:0000313" key="9">
    <source>
        <dbReference type="Proteomes" id="UP000324233"/>
    </source>
</evidence>
<dbReference type="Gene3D" id="3.40.50.200">
    <property type="entry name" value="Peptidase S8/S53 domain"/>
    <property type="match status" value="1"/>
</dbReference>
<dbReference type="InterPro" id="IPR018247">
    <property type="entry name" value="EF_Hand_1_Ca_BS"/>
</dbReference>
<keyword evidence="2 6" id="KW-0645">Protease</keyword>
<dbReference type="PROSITE" id="PS00138">
    <property type="entry name" value="SUBTILASE_SER"/>
    <property type="match status" value="1"/>
</dbReference>
<dbReference type="Gene3D" id="1.10.1330.10">
    <property type="entry name" value="Dockerin domain"/>
    <property type="match status" value="1"/>
</dbReference>
<dbReference type="EC" id="3.4.21.-" evidence="8"/>
<dbReference type="InterPro" id="IPR051048">
    <property type="entry name" value="Peptidase_S8/S53_subtilisin"/>
</dbReference>
<evidence type="ECO:0000256" key="3">
    <source>
        <dbReference type="ARBA" id="ARBA00022801"/>
    </source>
</evidence>
<reference evidence="8 9" key="1">
    <citation type="submission" date="2019-08" db="EMBL/GenBank/DDBJ databases">
        <title>Deep-cultivation of Planctomycetes and their phenomic and genomic characterization uncovers novel biology.</title>
        <authorList>
            <person name="Wiegand S."/>
            <person name="Jogler M."/>
            <person name="Boedeker C."/>
            <person name="Pinto D."/>
            <person name="Vollmers J."/>
            <person name="Rivas-Marin E."/>
            <person name="Kohn T."/>
            <person name="Peeters S.H."/>
            <person name="Heuer A."/>
            <person name="Rast P."/>
            <person name="Oberbeckmann S."/>
            <person name="Bunk B."/>
            <person name="Jeske O."/>
            <person name="Meyerdierks A."/>
            <person name="Storesund J.E."/>
            <person name="Kallscheuer N."/>
            <person name="Luecker S."/>
            <person name="Lage O.M."/>
            <person name="Pohl T."/>
            <person name="Merkel B.J."/>
            <person name="Hornburger P."/>
            <person name="Mueller R.-W."/>
            <person name="Bruemmer F."/>
            <person name="Labrenz M."/>
            <person name="Spormann A.M."/>
            <person name="Op den Camp H."/>
            <person name="Overmann J."/>
            <person name="Amann R."/>
            <person name="Jetten M.S.M."/>
            <person name="Mascher T."/>
            <person name="Medema M.H."/>
            <person name="Devos D.P."/>
            <person name="Kaster A.-K."/>
            <person name="Ovreas L."/>
            <person name="Rohde M."/>
            <person name="Galperin M.Y."/>
            <person name="Jogler C."/>
        </authorList>
    </citation>
    <scope>NUCLEOTIDE SEQUENCE [LARGE SCALE GENOMIC DNA]</scope>
    <source>
        <strain evidence="8 9">OJF2</strain>
    </source>
</reference>
<feature type="active site" description="Charge relay system" evidence="5 6">
    <location>
        <position position="287"/>
    </location>
</feature>
<dbReference type="Proteomes" id="UP000324233">
    <property type="component" value="Chromosome"/>
</dbReference>
<evidence type="ECO:0000256" key="2">
    <source>
        <dbReference type="ARBA" id="ARBA00022670"/>
    </source>
</evidence>
<sequence>MRLAKWFAPAGKRPYYRGATSARRSKQTRCFDIEALEPRALLATTASTGMPLLVKLDTLSPASLTAWLADKGVEVSSTGLPQVMAVSGPDSTLTGMASWLGGTSGLGYVERESTLTIDQASNDPSYMSGSMWGLSGAKGINAASAWDVTTGSTSVVVADIDTGADYNHPDLYENIWINNAEIPASRLKNLKDVDGDGRITFYDLNYAAPDGTRPNQGAGRITDINGDGRIDASDILAPMQKNPDGSDSGLGGWADGVSQDGDTAHVDDLVGWNFLNNTNNPFDDNGHGTHTAGTIGAMGSNGVGVTGVNWKVQIMPLKFLDARLGGTSTAAAKALLYASDHGAKVSNNSYGGSGGITLQNAIAYAASKGSIFVAAAGNSGANTDTTPFYPAAYSNDNIISVAAISSSGARASYSNYGATTVDIGAPGDGILSTYPNSRYATLSGTSMAAPHVTGTVALLLAAHPTWTYSQVIKQVLSTATPNSSLAGKTVTGGILNAGAALSSGSAGATASPSASCSFVGTNTIAQGNWAGAFGSDGRAIARVSPAYPSYATVGVLGSSLWTWAGPTTDPRALSTTGTTPDSRIASCWYNGTSFTIDVNITDGKSHPASLYLVDWDSTSRSEKVQVVDAASGAVLDTRTTSSFHSGTYLTWNLSGHVRFVVSRIGGDNAVVSGLFFG</sequence>
<comment type="similarity">
    <text evidence="1 6">Belongs to the peptidase S8 family.</text>
</comment>
<dbReference type="PROSITE" id="PS00018">
    <property type="entry name" value="EF_HAND_1"/>
    <property type="match status" value="2"/>
</dbReference>
<dbReference type="GO" id="GO:0004252">
    <property type="term" value="F:serine-type endopeptidase activity"/>
    <property type="evidence" value="ECO:0007669"/>
    <property type="project" value="UniProtKB-UniRule"/>
</dbReference>
<feature type="domain" description="Peptidase S8/S53" evidence="7">
    <location>
        <begin position="154"/>
        <end position="481"/>
    </location>
</feature>
<feature type="active site" description="Charge relay system" evidence="5 6">
    <location>
        <position position="446"/>
    </location>
</feature>
<evidence type="ECO:0000256" key="5">
    <source>
        <dbReference type="PIRSR" id="PIRSR615500-1"/>
    </source>
</evidence>
<dbReference type="PANTHER" id="PTHR43399">
    <property type="entry name" value="SUBTILISIN-RELATED"/>
    <property type="match status" value="1"/>
</dbReference>
<dbReference type="Pfam" id="PF00082">
    <property type="entry name" value="Peptidase_S8"/>
    <property type="match status" value="1"/>
</dbReference>
<organism evidence="8 9">
    <name type="scientific">Aquisphaera giovannonii</name>
    <dbReference type="NCBI Taxonomy" id="406548"/>
    <lineage>
        <taxon>Bacteria</taxon>
        <taxon>Pseudomonadati</taxon>
        <taxon>Planctomycetota</taxon>
        <taxon>Planctomycetia</taxon>
        <taxon>Isosphaerales</taxon>
        <taxon>Isosphaeraceae</taxon>
        <taxon>Aquisphaera</taxon>
    </lineage>
</organism>
<dbReference type="AlphaFoldDB" id="A0A5B9WFG0"/>
<accession>A0A5B9WFG0</accession>
<dbReference type="SUPFAM" id="SSF52743">
    <property type="entry name" value="Subtilisin-like"/>
    <property type="match status" value="1"/>
</dbReference>
<dbReference type="InterPro" id="IPR036439">
    <property type="entry name" value="Dockerin_dom_sf"/>
</dbReference>
<dbReference type="InterPro" id="IPR015500">
    <property type="entry name" value="Peptidase_S8_subtilisin-rel"/>
</dbReference>
<dbReference type="InterPro" id="IPR036852">
    <property type="entry name" value="Peptidase_S8/S53_dom_sf"/>
</dbReference>
<evidence type="ECO:0000256" key="1">
    <source>
        <dbReference type="ARBA" id="ARBA00011073"/>
    </source>
</evidence>
<dbReference type="InterPro" id="IPR000209">
    <property type="entry name" value="Peptidase_S8/S53_dom"/>
</dbReference>
<dbReference type="InterPro" id="IPR034204">
    <property type="entry name" value="PfSUB1-like_cat_dom"/>
</dbReference>
<evidence type="ECO:0000256" key="4">
    <source>
        <dbReference type="ARBA" id="ARBA00022825"/>
    </source>
</evidence>
<dbReference type="GO" id="GO:0006508">
    <property type="term" value="P:proteolysis"/>
    <property type="evidence" value="ECO:0007669"/>
    <property type="project" value="UniProtKB-KW"/>
</dbReference>
<dbReference type="PANTHER" id="PTHR43399:SF4">
    <property type="entry name" value="CELL WALL-ASSOCIATED PROTEASE"/>
    <property type="match status" value="1"/>
</dbReference>
<keyword evidence="4 6" id="KW-0720">Serine protease</keyword>
<gene>
    <name evidence="8" type="ORF">OJF2_72240</name>
</gene>
<dbReference type="PRINTS" id="PR00723">
    <property type="entry name" value="SUBTILISIN"/>
</dbReference>
<dbReference type="PROSITE" id="PS51892">
    <property type="entry name" value="SUBTILASE"/>
    <property type="match status" value="1"/>
</dbReference>
<evidence type="ECO:0000256" key="6">
    <source>
        <dbReference type="PROSITE-ProRule" id="PRU01240"/>
    </source>
</evidence>
<evidence type="ECO:0000259" key="7">
    <source>
        <dbReference type="Pfam" id="PF00082"/>
    </source>
</evidence>
<keyword evidence="3 6" id="KW-0378">Hydrolase</keyword>